<protein>
    <submittedName>
        <fullName evidence="1">Putative dimeric alpha-beta barrel</fullName>
    </submittedName>
</protein>
<dbReference type="PANTHER" id="PTHR42052:SF1">
    <property type="entry name" value="ABM DOMAIN-CONTAINING PROTEIN"/>
    <property type="match status" value="1"/>
</dbReference>
<name>A0A0G2GVM0_9PEZI</name>
<sequence length="203" mass="23402">MTVTELALLRLKSGASFDDPTLRASLQKAKRAMEDFTRQPFHYFVQIEDPSYFYIVGSWPSVTNHFEEWIPSPANQDLLELLKDQISVDFMFHLDVEKPRLPLDSPVIAIGRHFVASDRRADFSHTFGAVKHNVEDFTAPRKVAGGWRIEKEADEKEEWVLFTGWDEVAQHGKFGESEPFQEYAKIKEFVSGFDIKHAKILEV</sequence>
<dbReference type="PANTHER" id="PTHR42052">
    <property type="entry name" value="ABM DOMAIN-CONTAINING PROTEIN"/>
    <property type="match status" value="1"/>
</dbReference>
<reference evidence="1 2" key="1">
    <citation type="submission" date="2015-03" db="EMBL/GenBank/DDBJ databases">
        <authorList>
            <person name="Morales-Cruz A."/>
            <person name="Amrine K.C."/>
            <person name="Cantu D."/>
        </authorList>
    </citation>
    <scope>NUCLEOTIDE SEQUENCE [LARGE SCALE GENOMIC DNA]</scope>
    <source>
        <strain evidence="1">DS831</strain>
    </source>
</reference>
<dbReference type="EMBL" id="LAQI01000022">
    <property type="protein sequence ID" value="KKY27298.1"/>
    <property type="molecule type" value="Genomic_DNA"/>
</dbReference>
<accession>A0A0G2GVM0</accession>
<dbReference type="Proteomes" id="UP000034182">
    <property type="component" value="Unassembled WGS sequence"/>
</dbReference>
<dbReference type="AlphaFoldDB" id="A0A0G2GVM0"/>
<comment type="caution">
    <text evidence="1">The sequence shown here is derived from an EMBL/GenBank/DDBJ whole genome shotgun (WGS) entry which is preliminary data.</text>
</comment>
<dbReference type="Gene3D" id="3.30.70.100">
    <property type="match status" value="2"/>
</dbReference>
<evidence type="ECO:0000313" key="2">
    <source>
        <dbReference type="Proteomes" id="UP000034182"/>
    </source>
</evidence>
<organism evidence="1 2">
    <name type="scientific">Diplodia seriata</name>
    <dbReference type="NCBI Taxonomy" id="420778"/>
    <lineage>
        <taxon>Eukaryota</taxon>
        <taxon>Fungi</taxon>
        <taxon>Dikarya</taxon>
        <taxon>Ascomycota</taxon>
        <taxon>Pezizomycotina</taxon>
        <taxon>Dothideomycetes</taxon>
        <taxon>Dothideomycetes incertae sedis</taxon>
        <taxon>Botryosphaeriales</taxon>
        <taxon>Botryosphaeriaceae</taxon>
        <taxon>Diplodia</taxon>
    </lineage>
</organism>
<gene>
    <name evidence="1" type="ORF">UCDDS831_g00868</name>
</gene>
<reference evidence="1 2" key="2">
    <citation type="submission" date="2015-05" db="EMBL/GenBank/DDBJ databases">
        <title>Distinctive expansion of gene families associated with plant cell wall degradation and secondary metabolism in the genomes of grapevine trunk pathogens.</title>
        <authorList>
            <person name="Lawrence D.P."/>
            <person name="Travadon R."/>
            <person name="Rolshausen P.E."/>
            <person name="Baumgartner K."/>
        </authorList>
    </citation>
    <scope>NUCLEOTIDE SEQUENCE [LARGE SCALE GENOMIC DNA]</scope>
    <source>
        <strain evidence="1">DS831</strain>
    </source>
</reference>
<proteinExistence type="predicted"/>
<evidence type="ECO:0000313" key="1">
    <source>
        <dbReference type="EMBL" id="KKY27298.1"/>
    </source>
</evidence>